<evidence type="ECO:0000313" key="1">
    <source>
        <dbReference type="EMBL" id="KWZ76127.1"/>
    </source>
</evidence>
<sequence>MFFCFYARIRDFMPMLQIFHGITKKRFCVTKSTFCRYPPVKSVC</sequence>
<reference evidence="2" key="1">
    <citation type="submission" date="2016-01" db="EMBL/GenBank/DDBJ databases">
        <authorList>
            <person name="Mitreva M."/>
            <person name="Pepin K.H."/>
            <person name="Mihindukulasuriya K.A."/>
            <person name="Fulton R."/>
            <person name="Fronick C."/>
            <person name="O'Laughlin M."/>
            <person name="Miner T."/>
            <person name="Herter B."/>
            <person name="Rosa B.A."/>
            <person name="Cordes M."/>
            <person name="Tomlinson C."/>
            <person name="Wollam A."/>
            <person name="Palsikar V.B."/>
            <person name="Mardis E.R."/>
            <person name="Wilson R.K."/>
        </authorList>
    </citation>
    <scope>NUCLEOTIDE SEQUENCE [LARGE SCALE GENOMIC DNA]</scope>
    <source>
        <strain evidence="2">GED7749B</strain>
    </source>
</reference>
<accession>A0A133K9E4</accession>
<dbReference type="AlphaFoldDB" id="A0A133K9E4"/>
<evidence type="ECO:0000313" key="2">
    <source>
        <dbReference type="Proteomes" id="UP000070376"/>
    </source>
</evidence>
<gene>
    <name evidence="1" type="ORF">HMPREF3213_03880</name>
</gene>
<name>A0A133K9E4_HEYCO</name>
<dbReference type="Proteomes" id="UP000070376">
    <property type="component" value="Unassembled WGS sequence"/>
</dbReference>
<protein>
    <submittedName>
        <fullName evidence="1">Uncharacterized protein</fullName>
    </submittedName>
</protein>
<organism evidence="1 2">
    <name type="scientific">Heyndrickxia coagulans</name>
    <name type="common">Weizmannia coagulans</name>
    <dbReference type="NCBI Taxonomy" id="1398"/>
    <lineage>
        <taxon>Bacteria</taxon>
        <taxon>Bacillati</taxon>
        <taxon>Bacillota</taxon>
        <taxon>Bacilli</taxon>
        <taxon>Bacillales</taxon>
        <taxon>Bacillaceae</taxon>
        <taxon>Heyndrickxia</taxon>
    </lineage>
</organism>
<comment type="caution">
    <text evidence="1">The sequence shown here is derived from an EMBL/GenBank/DDBJ whole genome shotgun (WGS) entry which is preliminary data.</text>
</comment>
<dbReference type="PATRIC" id="fig|1398.22.peg.3887"/>
<dbReference type="EMBL" id="LRPN01000211">
    <property type="protein sequence ID" value="KWZ76127.1"/>
    <property type="molecule type" value="Genomic_DNA"/>
</dbReference>
<proteinExistence type="predicted"/>